<dbReference type="SMART" id="SM00595">
    <property type="entry name" value="MADF"/>
    <property type="match status" value="1"/>
</dbReference>
<evidence type="ECO:0000313" key="4">
    <source>
        <dbReference type="EMBL" id="CAH1974987.1"/>
    </source>
</evidence>
<dbReference type="AlphaFoldDB" id="A0A9P0P884"/>
<dbReference type="PROSITE" id="PS51029">
    <property type="entry name" value="MADF"/>
    <property type="match status" value="1"/>
</dbReference>
<dbReference type="Pfam" id="PF10545">
    <property type="entry name" value="MADF_DNA_bdg"/>
    <property type="match status" value="1"/>
</dbReference>
<evidence type="ECO:0000256" key="1">
    <source>
        <dbReference type="SAM" id="MobiDB-lite"/>
    </source>
</evidence>
<evidence type="ECO:0000256" key="2">
    <source>
        <dbReference type="SAM" id="SignalP"/>
    </source>
</evidence>
<dbReference type="InterPro" id="IPR006578">
    <property type="entry name" value="MADF-dom"/>
</dbReference>
<dbReference type="EMBL" id="CAKOFQ010006831">
    <property type="protein sequence ID" value="CAH1974987.1"/>
    <property type="molecule type" value="Genomic_DNA"/>
</dbReference>
<organism evidence="4 5">
    <name type="scientific">Acanthoscelides obtectus</name>
    <name type="common">Bean weevil</name>
    <name type="synonym">Bruchus obtectus</name>
    <dbReference type="NCBI Taxonomy" id="200917"/>
    <lineage>
        <taxon>Eukaryota</taxon>
        <taxon>Metazoa</taxon>
        <taxon>Ecdysozoa</taxon>
        <taxon>Arthropoda</taxon>
        <taxon>Hexapoda</taxon>
        <taxon>Insecta</taxon>
        <taxon>Pterygota</taxon>
        <taxon>Neoptera</taxon>
        <taxon>Endopterygota</taxon>
        <taxon>Coleoptera</taxon>
        <taxon>Polyphaga</taxon>
        <taxon>Cucujiformia</taxon>
        <taxon>Chrysomeloidea</taxon>
        <taxon>Chrysomelidae</taxon>
        <taxon>Bruchinae</taxon>
        <taxon>Bruchini</taxon>
        <taxon>Acanthoscelides</taxon>
    </lineage>
</organism>
<feature type="compositionally biased region" description="Low complexity" evidence="1">
    <location>
        <begin position="237"/>
        <end position="247"/>
    </location>
</feature>
<evidence type="ECO:0000313" key="5">
    <source>
        <dbReference type="Proteomes" id="UP001152888"/>
    </source>
</evidence>
<comment type="caution">
    <text evidence="4">The sequence shown here is derived from an EMBL/GenBank/DDBJ whole genome shotgun (WGS) entry which is preliminary data.</text>
</comment>
<dbReference type="Proteomes" id="UP001152888">
    <property type="component" value="Unassembled WGS sequence"/>
</dbReference>
<reference evidence="4" key="1">
    <citation type="submission" date="2022-03" db="EMBL/GenBank/DDBJ databases">
        <authorList>
            <person name="Sayadi A."/>
        </authorList>
    </citation>
    <scope>NUCLEOTIDE SEQUENCE</scope>
</reference>
<protein>
    <recommendedName>
        <fullName evidence="3">MADF domain-containing protein</fullName>
    </recommendedName>
</protein>
<keyword evidence="2" id="KW-0732">Signal</keyword>
<feature type="chain" id="PRO_5040139577" description="MADF domain-containing protein" evidence="2">
    <location>
        <begin position="19"/>
        <end position="294"/>
    </location>
</feature>
<feature type="region of interest" description="Disordered" evidence="1">
    <location>
        <begin position="228"/>
        <end position="249"/>
    </location>
</feature>
<feature type="signal peptide" evidence="2">
    <location>
        <begin position="1"/>
        <end position="18"/>
    </location>
</feature>
<feature type="domain" description="MADF" evidence="3">
    <location>
        <begin position="33"/>
        <end position="119"/>
    </location>
</feature>
<accession>A0A9P0P884</accession>
<evidence type="ECO:0000259" key="3">
    <source>
        <dbReference type="PROSITE" id="PS51029"/>
    </source>
</evidence>
<sequence>MHWWRIGVSFVTIIWVQLDNDKMSDWSNEEILKFLERYQGEPCIWDTGHPDHKYNKKKADAWSRLSAAFSKSVKELKNKKEILMVTFRKHLKRKQDCIRSGAATGDIYQPNWFAYQFMESFLLPIYTAKSGLNSEMQSRSSETSYEAEDTENHINLTVPSTSAAEQQMATAFSNLTNVLNQRQAKSDEDECDLYARLLAHRMRGLPKDEQKLLMYEIDGLFIQRIKRRRESPSPQISADSRPSSASSGYVLINRGERTPTSLPVTEAIDDNITIYVDESNASNPNNNNILIYHL</sequence>
<dbReference type="PANTHER" id="PTHR21505">
    <property type="entry name" value="MADF DOMAIN-CONTAINING PROTEIN-RELATED"/>
    <property type="match status" value="1"/>
</dbReference>
<keyword evidence="5" id="KW-1185">Reference proteome</keyword>
<dbReference type="OrthoDB" id="6628055at2759"/>
<name>A0A9P0P884_ACAOB</name>
<gene>
    <name evidence="4" type="ORF">ACAOBT_LOCUS11392</name>
</gene>
<dbReference type="PANTHER" id="PTHR21505:SF12">
    <property type="entry name" value="MADF DOMAIN-CONTAINING PROTEIN-RELATED"/>
    <property type="match status" value="1"/>
</dbReference>
<proteinExistence type="predicted"/>